<dbReference type="AlphaFoldDB" id="A0A345Y8F8"/>
<evidence type="ECO:0000256" key="1">
    <source>
        <dbReference type="SAM" id="MobiDB-lite"/>
    </source>
</evidence>
<feature type="region of interest" description="Disordered" evidence="1">
    <location>
        <begin position="26"/>
        <end position="77"/>
    </location>
</feature>
<feature type="compositionally biased region" description="Basic and acidic residues" evidence="1">
    <location>
        <begin position="43"/>
        <end position="64"/>
    </location>
</feature>
<sequence length="257" mass="27964">MIRSFNSLMLIASFIALALGQPASAQEVVPDGKGSAKSAQDAARARERQATRSPEKDAEADRHTPKPVQGAEPDHIRGQITKVDESSIVVKTKNGRTVRVALTDKLTIISLSKGSFTDVDFGTYVGAVAVRLDEYSPIIRDSLSWLHRGFELRIIDEKLRGIALGHKKWDLTPDSIIAHGWVDDLEIRVLSIKYGPTEEEETDVEVPRDVPILKMSLGDKSLIKAGAHVFAGAQKGSDGKYVAGFLFVGRDGIVPPL</sequence>
<proteinExistence type="predicted"/>
<dbReference type="EMBL" id="CP031337">
    <property type="protein sequence ID" value="AXK40210.1"/>
    <property type="molecule type" value="Genomic_DNA"/>
</dbReference>
<dbReference type="KEGG" id="ccah:DWG20_12590"/>
<name>A0A345Y8F8_9NEIS</name>
<reference evidence="3 4" key="1">
    <citation type="submission" date="2018-07" db="EMBL/GenBank/DDBJ databases">
        <title>Crenobacter cavernae sp. nov., isolated from a karst cave.</title>
        <authorList>
            <person name="Zhu H."/>
        </authorList>
    </citation>
    <scope>NUCLEOTIDE SEQUENCE [LARGE SCALE GENOMIC DNA]</scope>
    <source>
        <strain evidence="3 4">K1W11S-77</strain>
    </source>
</reference>
<organism evidence="3 4">
    <name type="scientific">Crenobacter cavernae</name>
    <dbReference type="NCBI Taxonomy" id="2290923"/>
    <lineage>
        <taxon>Bacteria</taxon>
        <taxon>Pseudomonadati</taxon>
        <taxon>Pseudomonadota</taxon>
        <taxon>Betaproteobacteria</taxon>
        <taxon>Neisseriales</taxon>
        <taxon>Neisseriaceae</taxon>
        <taxon>Crenobacter</taxon>
    </lineage>
</organism>
<gene>
    <name evidence="3" type="ORF">DWG20_12590</name>
</gene>
<evidence type="ECO:0000256" key="2">
    <source>
        <dbReference type="SAM" id="SignalP"/>
    </source>
</evidence>
<dbReference type="OrthoDB" id="7068047at2"/>
<keyword evidence="2" id="KW-0732">Signal</keyword>
<feature type="signal peptide" evidence="2">
    <location>
        <begin position="1"/>
        <end position="25"/>
    </location>
</feature>
<dbReference type="RefSeq" id="WP_115434140.1">
    <property type="nucleotide sequence ID" value="NZ_CP031337.1"/>
</dbReference>
<dbReference type="Proteomes" id="UP000254537">
    <property type="component" value="Chromosome"/>
</dbReference>
<protein>
    <recommendedName>
        <fullName evidence="5">DUF5666 domain-containing protein</fullName>
    </recommendedName>
</protein>
<evidence type="ECO:0000313" key="4">
    <source>
        <dbReference type="Proteomes" id="UP000254537"/>
    </source>
</evidence>
<accession>A0A345Y8F8</accession>
<evidence type="ECO:0000313" key="3">
    <source>
        <dbReference type="EMBL" id="AXK40210.1"/>
    </source>
</evidence>
<evidence type="ECO:0008006" key="5">
    <source>
        <dbReference type="Google" id="ProtNLM"/>
    </source>
</evidence>
<feature type="chain" id="PRO_5016964618" description="DUF5666 domain-containing protein" evidence="2">
    <location>
        <begin position="26"/>
        <end position="257"/>
    </location>
</feature>